<dbReference type="InterPro" id="IPR024311">
    <property type="entry name" value="Lipocalin-like"/>
</dbReference>
<proteinExistence type="predicted"/>
<dbReference type="Pfam" id="PF13924">
    <property type="entry name" value="Lipocalin_5"/>
    <property type="match status" value="1"/>
</dbReference>
<dbReference type="EMBL" id="JBIGHZ010000002">
    <property type="protein sequence ID" value="MFG6447606.1"/>
    <property type="molecule type" value="Genomic_DNA"/>
</dbReference>
<evidence type="ECO:0000259" key="2">
    <source>
        <dbReference type="Pfam" id="PF13924"/>
    </source>
</evidence>
<organism evidence="3 4">
    <name type="scientific">Roseateles rivi</name>
    <dbReference type="NCBI Taxonomy" id="3299028"/>
    <lineage>
        <taxon>Bacteria</taxon>
        <taxon>Pseudomonadati</taxon>
        <taxon>Pseudomonadota</taxon>
        <taxon>Betaproteobacteria</taxon>
        <taxon>Burkholderiales</taxon>
        <taxon>Sphaerotilaceae</taxon>
        <taxon>Roseateles</taxon>
    </lineage>
</organism>
<sequence length="162" mass="17844">MFKQLSVALVGSALALGAYAQDQASKVQGLWKLVSYQVETKATGELDDVMGKKPTGYVNFGKDGRVFFILTGEGRTPGKSDAENAKLLSTLVSYTGSYELTDTTFATNVEVAWNPAWVGTKQVRNYKLDGTRLQVLTPWRVMPNWPEKGESRSIVTFERAAK</sequence>
<evidence type="ECO:0000256" key="1">
    <source>
        <dbReference type="SAM" id="SignalP"/>
    </source>
</evidence>
<protein>
    <submittedName>
        <fullName evidence="3">Lipocalin-like domain-containing protein</fullName>
    </submittedName>
</protein>
<gene>
    <name evidence="3" type="ORF">ACG0Z6_05045</name>
</gene>
<evidence type="ECO:0000313" key="4">
    <source>
        <dbReference type="Proteomes" id="UP001606099"/>
    </source>
</evidence>
<feature type="chain" id="PRO_5046598714" evidence="1">
    <location>
        <begin position="21"/>
        <end position="162"/>
    </location>
</feature>
<name>A0ABW7FTE3_9BURK</name>
<keyword evidence="4" id="KW-1185">Reference proteome</keyword>
<evidence type="ECO:0000313" key="3">
    <source>
        <dbReference type="EMBL" id="MFG6447606.1"/>
    </source>
</evidence>
<accession>A0ABW7FTE3</accession>
<dbReference type="RefSeq" id="WP_394459092.1">
    <property type="nucleotide sequence ID" value="NZ_JBIGHZ010000002.1"/>
</dbReference>
<keyword evidence="1" id="KW-0732">Signal</keyword>
<feature type="signal peptide" evidence="1">
    <location>
        <begin position="1"/>
        <end position="20"/>
    </location>
</feature>
<comment type="caution">
    <text evidence="3">The sequence shown here is derived from an EMBL/GenBank/DDBJ whole genome shotgun (WGS) entry which is preliminary data.</text>
</comment>
<feature type="domain" description="Lipocalin-like" evidence="2">
    <location>
        <begin position="29"/>
        <end position="160"/>
    </location>
</feature>
<reference evidence="3 4" key="1">
    <citation type="submission" date="2024-08" db="EMBL/GenBank/DDBJ databases">
        <authorList>
            <person name="Lu H."/>
        </authorList>
    </citation>
    <scope>NUCLEOTIDE SEQUENCE [LARGE SCALE GENOMIC DNA]</scope>
    <source>
        <strain evidence="3 4">BYS180W</strain>
    </source>
</reference>
<dbReference type="Proteomes" id="UP001606099">
    <property type="component" value="Unassembled WGS sequence"/>
</dbReference>